<feature type="region of interest" description="Disordered" evidence="3">
    <location>
        <begin position="659"/>
        <end position="721"/>
    </location>
</feature>
<evidence type="ECO:0000256" key="1">
    <source>
        <dbReference type="ARBA" id="ARBA00022670"/>
    </source>
</evidence>
<dbReference type="AlphaFoldDB" id="A0A2N5J8Q3"/>
<dbReference type="Pfam" id="PF13180">
    <property type="entry name" value="PDZ_2"/>
    <property type="match status" value="1"/>
</dbReference>
<dbReference type="PANTHER" id="PTHR43343:SF3">
    <property type="entry name" value="PROTEASE DO-LIKE 8, CHLOROPLASTIC"/>
    <property type="match status" value="1"/>
</dbReference>
<dbReference type="SUPFAM" id="SSF50494">
    <property type="entry name" value="Trypsin-like serine proteases"/>
    <property type="match status" value="1"/>
</dbReference>
<dbReference type="InterPro" id="IPR001478">
    <property type="entry name" value="PDZ"/>
</dbReference>
<organism evidence="6 7">
    <name type="scientific">Bifidobacterium margollesii</name>
    <dbReference type="NCBI Taxonomy" id="2020964"/>
    <lineage>
        <taxon>Bacteria</taxon>
        <taxon>Bacillati</taxon>
        <taxon>Actinomycetota</taxon>
        <taxon>Actinomycetes</taxon>
        <taxon>Bifidobacteriales</taxon>
        <taxon>Bifidobacteriaceae</taxon>
        <taxon>Bifidobacterium</taxon>
    </lineage>
</organism>
<feature type="compositionally biased region" description="Low complexity" evidence="3">
    <location>
        <begin position="175"/>
        <end position="193"/>
    </location>
</feature>
<feature type="compositionally biased region" description="Gly residues" evidence="3">
    <location>
        <begin position="271"/>
        <end position="290"/>
    </location>
</feature>
<evidence type="ECO:0000256" key="4">
    <source>
        <dbReference type="SAM" id="Phobius"/>
    </source>
</evidence>
<reference evidence="6 7" key="1">
    <citation type="submission" date="2017-07" db="EMBL/GenBank/DDBJ databases">
        <title>Bifidobacterium novel species.</title>
        <authorList>
            <person name="Lugli G.A."/>
            <person name="Milani C."/>
            <person name="Duranti S."/>
            <person name="Mangifesta M."/>
        </authorList>
    </citation>
    <scope>NUCLEOTIDE SEQUENCE [LARGE SCALE GENOMIC DNA]</scope>
    <source>
        <strain evidence="7">Uis1B</strain>
    </source>
</reference>
<keyword evidence="2" id="KW-0378">Hydrolase</keyword>
<evidence type="ECO:0000259" key="5">
    <source>
        <dbReference type="PROSITE" id="PS50106"/>
    </source>
</evidence>
<dbReference type="Gene3D" id="2.40.10.120">
    <property type="match status" value="1"/>
</dbReference>
<dbReference type="GO" id="GO:0004252">
    <property type="term" value="F:serine-type endopeptidase activity"/>
    <property type="evidence" value="ECO:0007669"/>
    <property type="project" value="InterPro"/>
</dbReference>
<dbReference type="Pfam" id="PF13365">
    <property type="entry name" value="Trypsin_2"/>
    <property type="match status" value="1"/>
</dbReference>
<feature type="region of interest" description="Disordered" evidence="3">
    <location>
        <begin position="1"/>
        <end position="290"/>
    </location>
</feature>
<feature type="compositionally biased region" description="Low complexity" evidence="3">
    <location>
        <begin position="681"/>
        <end position="691"/>
    </location>
</feature>
<evidence type="ECO:0000313" key="7">
    <source>
        <dbReference type="Proteomes" id="UP000235050"/>
    </source>
</evidence>
<dbReference type="PROSITE" id="PS50106">
    <property type="entry name" value="PDZ"/>
    <property type="match status" value="1"/>
</dbReference>
<dbReference type="Gene3D" id="2.30.42.10">
    <property type="match status" value="1"/>
</dbReference>
<feature type="compositionally biased region" description="Polar residues" evidence="3">
    <location>
        <begin position="64"/>
        <end position="84"/>
    </location>
</feature>
<dbReference type="SMART" id="SM00228">
    <property type="entry name" value="PDZ"/>
    <property type="match status" value="1"/>
</dbReference>
<dbReference type="Proteomes" id="UP000235050">
    <property type="component" value="Unassembled WGS sequence"/>
</dbReference>
<feature type="domain" description="PDZ" evidence="5">
    <location>
        <begin position="560"/>
        <end position="623"/>
    </location>
</feature>
<sequence length="721" mass="72295">MAENNSNPNDWDPRNGGQQQPGRAEQGEAGNAPANAGSAADANVDANNVNTSNSKPVIPDAERTTIQQPLSEQPTEAITPVSQRDAQETQALPQPPARPAAPQDAAPSLPLNPFGQNVNTRPAQSPQPPAPASNPNTPTPGNAPGVSSNSPYRPAPLYGAYGPIPEETRREQEAQNQQQGQSSSQNDQNGQSGHPIRDFFGIQTGNDNNGNNGNGGQQNRQGNAPYNPFQNPQNNPQNRNAGMNAGNGNPNAGGPAGPGAPNMPGAPNVPGGSGNGMPNGTPNGGQAGGGRSGMVSIVTAVIAAVVAVAVSLGIGFAALTAGWVQVPTSGSLSSLNSNSSGSGTAKVESGESPDWQTVAKNVSGSVVAIQTQVSSNGQTGVAKGSGAIISKNGDIVTNNHVVSGASQIMVTLSNGNLYEAKVVGTDVTTDLAVIRLQNPPSDLTVAQFADSDELAVGENVMAIGNPLGYENTATTGIVSALNRPVTVMDDDNNEIVTNAVQLDAAINPGNSGGPTFNAAGQIIGINSSIATSSSSSSSSSSSGSIGIGFAIPSNLVKRVTDEIIKSGKVQHVALGVTVKTDTATADGVTRAGSAVQSVVSGGPAEKAGVKAGDVIVGYNGKAVGSNASLLGFVRATAMGDTAKLTVVRNGKTVELSVTMNKEESAVNGSNRSESTSPFFQNNGNGNSQNGNGDSGSGNSGNGDSGSGSDGSDNGYGDLFGW</sequence>
<evidence type="ECO:0000313" key="6">
    <source>
        <dbReference type="EMBL" id="PLS30592.1"/>
    </source>
</evidence>
<feature type="compositionally biased region" description="Low complexity" evidence="3">
    <location>
        <begin position="331"/>
        <end position="343"/>
    </location>
</feature>
<feature type="transmembrane region" description="Helical" evidence="4">
    <location>
        <begin position="297"/>
        <end position="324"/>
    </location>
</feature>
<dbReference type="InterPro" id="IPR036034">
    <property type="entry name" value="PDZ_sf"/>
</dbReference>
<proteinExistence type="predicted"/>
<keyword evidence="4" id="KW-1133">Transmembrane helix</keyword>
<evidence type="ECO:0000256" key="2">
    <source>
        <dbReference type="ARBA" id="ARBA00022801"/>
    </source>
</evidence>
<dbReference type="InterPro" id="IPR009003">
    <property type="entry name" value="Peptidase_S1_PA"/>
</dbReference>
<dbReference type="PANTHER" id="PTHR43343">
    <property type="entry name" value="PEPTIDASE S12"/>
    <property type="match status" value="1"/>
</dbReference>
<name>A0A2N5J8Q3_9BIFI</name>
<keyword evidence="7" id="KW-1185">Reference proteome</keyword>
<feature type="compositionally biased region" description="Low complexity" evidence="3">
    <location>
        <begin position="133"/>
        <end position="145"/>
    </location>
</feature>
<keyword evidence="4" id="KW-0472">Membrane</keyword>
<dbReference type="InterPro" id="IPR001940">
    <property type="entry name" value="Peptidase_S1C"/>
</dbReference>
<dbReference type="EMBL" id="NMWU01000028">
    <property type="protein sequence ID" value="PLS30592.1"/>
    <property type="molecule type" value="Genomic_DNA"/>
</dbReference>
<gene>
    <name evidence="6" type="ORF">Uis1B_1580</name>
</gene>
<protein>
    <submittedName>
        <fullName evidence="6">Peptidase</fullName>
    </submittedName>
</protein>
<dbReference type="RefSeq" id="WP_101617264.1">
    <property type="nucleotide sequence ID" value="NZ_NMWU01000028.1"/>
</dbReference>
<dbReference type="SUPFAM" id="SSF50156">
    <property type="entry name" value="PDZ domain-like"/>
    <property type="match status" value="1"/>
</dbReference>
<feature type="region of interest" description="Disordered" evidence="3">
    <location>
        <begin position="331"/>
        <end position="353"/>
    </location>
</feature>
<feature type="compositionally biased region" description="Polar residues" evidence="3">
    <location>
        <begin position="666"/>
        <end position="680"/>
    </location>
</feature>
<evidence type="ECO:0000256" key="3">
    <source>
        <dbReference type="SAM" id="MobiDB-lite"/>
    </source>
</evidence>
<keyword evidence="4" id="KW-0812">Transmembrane</keyword>
<dbReference type="OrthoDB" id="9758917at2"/>
<feature type="compositionally biased region" description="Gly residues" evidence="3">
    <location>
        <begin position="692"/>
        <end position="708"/>
    </location>
</feature>
<dbReference type="GO" id="GO:0006508">
    <property type="term" value="P:proteolysis"/>
    <property type="evidence" value="ECO:0007669"/>
    <property type="project" value="UniProtKB-KW"/>
</dbReference>
<accession>A0A2N5J8Q3</accession>
<dbReference type="InterPro" id="IPR051201">
    <property type="entry name" value="Chloro_Bact_Ser_Proteases"/>
</dbReference>
<feature type="compositionally biased region" description="Low complexity" evidence="3">
    <location>
        <begin position="709"/>
        <end position="721"/>
    </location>
</feature>
<comment type="caution">
    <text evidence="6">The sequence shown here is derived from an EMBL/GenBank/DDBJ whole genome shotgun (WGS) entry which is preliminary data.</text>
</comment>
<feature type="compositionally biased region" description="Low complexity" evidence="3">
    <location>
        <begin position="29"/>
        <end position="53"/>
    </location>
</feature>
<dbReference type="PRINTS" id="PR00834">
    <property type="entry name" value="PROTEASES2C"/>
</dbReference>
<keyword evidence="1" id="KW-0645">Protease</keyword>
<feature type="compositionally biased region" description="Low complexity" evidence="3">
    <location>
        <begin position="201"/>
        <end position="270"/>
    </location>
</feature>